<evidence type="ECO:0000256" key="1">
    <source>
        <dbReference type="ARBA" id="ARBA00004651"/>
    </source>
</evidence>
<dbReference type="Gene3D" id="1.20.144.10">
    <property type="entry name" value="Phosphatidic acid phosphatase type 2/haloperoxidase"/>
    <property type="match status" value="1"/>
</dbReference>
<feature type="transmembrane region" description="Helical" evidence="7">
    <location>
        <begin position="21"/>
        <end position="43"/>
    </location>
</feature>
<evidence type="ECO:0000256" key="2">
    <source>
        <dbReference type="ARBA" id="ARBA00022475"/>
    </source>
</evidence>
<organism evidence="9 10">
    <name type="scientific">Ileibacterium valens</name>
    <dbReference type="NCBI Taxonomy" id="1862668"/>
    <lineage>
        <taxon>Bacteria</taxon>
        <taxon>Bacillati</taxon>
        <taxon>Bacillota</taxon>
        <taxon>Erysipelotrichia</taxon>
        <taxon>Erysipelotrichales</taxon>
        <taxon>Erysipelotrichaceae</taxon>
        <taxon>Ileibacterium</taxon>
    </lineage>
</organism>
<keyword evidence="2" id="KW-1003">Cell membrane</keyword>
<evidence type="ECO:0000256" key="6">
    <source>
        <dbReference type="ARBA" id="ARBA00023136"/>
    </source>
</evidence>
<dbReference type="InterPro" id="IPR036938">
    <property type="entry name" value="PAP2/HPO_sf"/>
</dbReference>
<keyword evidence="10" id="KW-1185">Reference proteome</keyword>
<evidence type="ECO:0000313" key="10">
    <source>
        <dbReference type="Proteomes" id="UP000186341"/>
    </source>
</evidence>
<keyword evidence="4" id="KW-0378">Hydrolase</keyword>
<proteinExistence type="predicted"/>
<dbReference type="InterPro" id="IPR000326">
    <property type="entry name" value="PAP2/HPO"/>
</dbReference>
<reference evidence="9 10" key="1">
    <citation type="submission" date="2016-11" db="EMBL/GenBank/DDBJ databases">
        <title>Description of two novel members of the family Erysipelotrichaceae: Ileibacterium lipovorans gen. nov., sp. nov. and Dubosiella newyorkensis, gen. nov., sp. nov.</title>
        <authorList>
            <person name="Cox L.M."/>
            <person name="Sohn J."/>
            <person name="Tyrrell K.L."/>
            <person name="Citron D.M."/>
            <person name="Lawson P.A."/>
            <person name="Patel N.B."/>
            <person name="Iizumi T."/>
            <person name="Perez-Perez G.I."/>
            <person name="Goldstein E.J."/>
            <person name="Blaser M.J."/>
        </authorList>
    </citation>
    <scope>NUCLEOTIDE SEQUENCE [LARGE SCALE GENOMIC DNA]</scope>
    <source>
        <strain evidence="9 10">NYU-BL-A3</strain>
    </source>
</reference>
<protein>
    <recommendedName>
        <fullName evidence="8">Phosphatidic acid phosphatase type 2/haloperoxidase domain-containing protein</fullName>
    </recommendedName>
</protein>
<keyword evidence="6 7" id="KW-0472">Membrane</keyword>
<feature type="transmembrane region" description="Helical" evidence="7">
    <location>
        <begin position="267"/>
        <end position="285"/>
    </location>
</feature>
<accession>A0A1U7NFB2</accession>
<evidence type="ECO:0000256" key="4">
    <source>
        <dbReference type="ARBA" id="ARBA00022801"/>
    </source>
</evidence>
<dbReference type="GO" id="GO:0016787">
    <property type="term" value="F:hydrolase activity"/>
    <property type="evidence" value="ECO:0007669"/>
    <property type="project" value="UniProtKB-KW"/>
</dbReference>
<feature type="transmembrane region" description="Helical" evidence="7">
    <location>
        <begin position="128"/>
        <end position="151"/>
    </location>
</feature>
<evidence type="ECO:0000256" key="3">
    <source>
        <dbReference type="ARBA" id="ARBA00022692"/>
    </source>
</evidence>
<evidence type="ECO:0000313" key="9">
    <source>
        <dbReference type="EMBL" id="OLU38759.1"/>
    </source>
</evidence>
<dbReference type="EMBL" id="MPJW01000152">
    <property type="protein sequence ID" value="OLU38759.1"/>
    <property type="molecule type" value="Genomic_DNA"/>
</dbReference>
<dbReference type="Proteomes" id="UP000186341">
    <property type="component" value="Unassembled WGS sequence"/>
</dbReference>
<feature type="transmembrane region" description="Helical" evidence="7">
    <location>
        <begin position="163"/>
        <end position="184"/>
    </location>
</feature>
<feature type="domain" description="Phosphatidic acid phosphatase type 2/haloperoxidase" evidence="8">
    <location>
        <begin position="163"/>
        <end position="308"/>
    </location>
</feature>
<feature type="transmembrane region" description="Helical" evidence="7">
    <location>
        <begin position="291"/>
        <end position="312"/>
    </location>
</feature>
<dbReference type="CDD" id="cd01610">
    <property type="entry name" value="PAP2_like"/>
    <property type="match status" value="1"/>
</dbReference>
<name>A0A1U7NFB2_9FIRM</name>
<dbReference type="SUPFAM" id="SSF48317">
    <property type="entry name" value="Acid phosphatase/Vanadium-dependent haloperoxidase"/>
    <property type="match status" value="1"/>
</dbReference>
<dbReference type="RefSeq" id="WP_075819951.1">
    <property type="nucleotide sequence ID" value="NZ_CAPNHH010000062.1"/>
</dbReference>
<dbReference type="OrthoDB" id="1653251at2"/>
<dbReference type="GeneID" id="82203093"/>
<dbReference type="PANTHER" id="PTHR14969:SF62">
    <property type="entry name" value="DECAPRENYLPHOSPHORYL-5-PHOSPHORIBOSE PHOSPHATASE RV3807C-RELATED"/>
    <property type="match status" value="1"/>
</dbReference>
<feature type="transmembrane region" description="Helical" evidence="7">
    <location>
        <begin position="232"/>
        <end position="255"/>
    </location>
</feature>
<dbReference type="SMART" id="SM00014">
    <property type="entry name" value="acidPPc"/>
    <property type="match status" value="1"/>
</dbReference>
<dbReference type="PANTHER" id="PTHR14969">
    <property type="entry name" value="SPHINGOSINE-1-PHOSPHATE PHOSPHOHYDROLASE"/>
    <property type="match status" value="1"/>
</dbReference>
<keyword evidence="5 7" id="KW-1133">Transmembrane helix</keyword>
<comment type="caution">
    <text evidence="9">The sequence shown here is derived from an EMBL/GenBank/DDBJ whole genome shotgun (WGS) entry which is preliminary data.</text>
</comment>
<sequence length="327" mass="37399">MNKNILNHEKSGLSLDKRKAGLLSLWMFCLIMPVCGLIAGSFFDWSIDEALFNPKTQWAILFGYIGPLPVYINLLTSVWLLIDGFYGKSHKNTQTTRMVLWKNIWRILGMSAVILTIDLTQFELNHSHFAPMVWITFFLSLLGAMICHKAFRSFSPVEKIQAAFFIVLTSCIGMILVSMIKHIWQRPRFIALEQLNPSAGKADYSAFKNWWQISRTPLPPALEALKIKDPDLFYSFVSGHTCSASMSFAMLIVILHNSKAWKHRCQLTALCLFWTMATGLSRMILGKHFLSDISGGMIVGLVSMMILFHLLYSESFNSWLRRQKIFQ</sequence>
<gene>
    <name evidence="9" type="ORF">BO222_07860</name>
</gene>
<evidence type="ECO:0000256" key="7">
    <source>
        <dbReference type="SAM" id="Phobius"/>
    </source>
</evidence>
<evidence type="ECO:0000256" key="5">
    <source>
        <dbReference type="ARBA" id="ARBA00022989"/>
    </source>
</evidence>
<comment type="subcellular location">
    <subcellularLocation>
        <location evidence="1">Cell membrane</location>
        <topology evidence="1">Multi-pass membrane protein</topology>
    </subcellularLocation>
</comment>
<dbReference type="GO" id="GO:0005886">
    <property type="term" value="C:plasma membrane"/>
    <property type="evidence" value="ECO:0007669"/>
    <property type="project" value="UniProtKB-SubCell"/>
</dbReference>
<feature type="transmembrane region" description="Helical" evidence="7">
    <location>
        <begin position="58"/>
        <end position="82"/>
    </location>
</feature>
<keyword evidence="3 7" id="KW-0812">Transmembrane</keyword>
<feature type="transmembrane region" description="Helical" evidence="7">
    <location>
        <begin position="103"/>
        <end position="122"/>
    </location>
</feature>
<dbReference type="Pfam" id="PF01569">
    <property type="entry name" value="PAP2"/>
    <property type="match status" value="1"/>
</dbReference>
<dbReference type="AlphaFoldDB" id="A0A1U7NFB2"/>
<evidence type="ECO:0000259" key="8">
    <source>
        <dbReference type="SMART" id="SM00014"/>
    </source>
</evidence>